<evidence type="ECO:0000313" key="2">
    <source>
        <dbReference type="Proteomes" id="UP001212803"/>
    </source>
</evidence>
<gene>
    <name evidence="1" type="ORF">O0235_01740</name>
</gene>
<dbReference type="Proteomes" id="UP001212803">
    <property type="component" value="Chromosome"/>
</dbReference>
<sequence length="58" mass="5836">MARWRRGAKVIAGAEAALQAGEAGEQFELAAGADDAELFETAADLACGGAALEGEGDR</sequence>
<proteinExistence type="predicted"/>
<reference evidence="1 2" key="1">
    <citation type="journal article" date="2023" name="ISME J.">
        <title>Thermophilic Dehalococcoidia with unusual traits shed light on an unexpected past.</title>
        <authorList>
            <person name="Palmer M."/>
            <person name="Covington J.K."/>
            <person name="Zhou E.M."/>
            <person name="Thomas S.C."/>
            <person name="Habib N."/>
            <person name="Seymour C.O."/>
            <person name="Lai D."/>
            <person name="Johnston J."/>
            <person name="Hashimi A."/>
            <person name="Jiao J.Y."/>
            <person name="Muok A.R."/>
            <person name="Liu L."/>
            <person name="Xian W.D."/>
            <person name="Zhi X.Y."/>
            <person name="Li M.M."/>
            <person name="Silva L.P."/>
            <person name="Bowen B.P."/>
            <person name="Louie K."/>
            <person name="Briegel A."/>
            <person name="Pett-Ridge J."/>
            <person name="Weber P.K."/>
            <person name="Tocheva E.I."/>
            <person name="Woyke T."/>
            <person name="Northen T.R."/>
            <person name="Mayali X."/>
            <person name="Li W.J."/>
            <person name="Hedlund B.P."/>
        </authorList>
    </citation>
    <scope>NUCLEOTIDE SEQUENCE [LARGE SCALE GENOMIC DNA]</scope>
    <source>
        <strain evidence="1 2">YIM 72310</strain>
    </source>
</reference>
<dbReference type="EMBL" id="CP115149">
    <property type="protein sequence ID" value="WBL36328.1"/>
    <property type="molecule type" value="Genomic_DNA"/>
</dbReference>
<organism evidence="1 2">
    <name type="scientific">Tepidiforma flava</name>
    <dbReference type="NCBI Taxonomy" id="3004094"/>
    <lineage>
        <taxon>Bacteria</taxon>
        <taxon>Bacillati</taxon>
        <taxon>Chloroflexota</taxon>
        <taxon>Tepidiformia</taxon>
        <taxon>Tepidiformales</taxon>
        <taxon>Tepidiformaceae</taxon>
        <taxon>Tepidiforma</taxon>
    </lineage>
</organism>
<evidence type="ECO:0000313" key="1">
    <source>
        <dbReference type="EMBL" id="WBL36328.1"/>
    </source>
</evidence>
<keyword evidence="2" id="KW-1185">Reference proteome</keyword>
<protein>
    <submittedName>
        <fullName evidence="1">Uncharacterized protein</fullName>
    </submittedName>
</protein>
<dbReference type="RefSeq" id="WP_270056852.1">
    <property type="nucleotide sequence ID" value="NZ_CP115149.1"/>
</dbReference>
<accession>A0ABY7M8I1</accession>
<name>A0ABY7M8I1_9CHLR</name>